<dbReference type="InterPro" id="IPR004252">
    <property type="entry name" value="Probable_transposase_24"/>
</dbReference>
<dbReference type="Pfam" id="PF03004">
    <property type="entry name" value="Transposase_24"/>
    <property type="match status" value="1"/>
</dbReference>
<proteinExistence type="predicted"/>
<dbReference type="OrthoDB" id="676843at2759"/>
<evidence type="ECO:0000313" key="2">
    <source>
        <dbReference type="EMBL" id="KQJ97692.2"/>
    </source>
</evidence>
<gene>
    <name evidence="2" type="ORF">BRADI_3g32922v3</name>
</gene>
<feature type="region of interest" description="Disordered" evidence="1">
    <location>
        <begin position="426"/>
        <end position="492"/>
    </location>
</feature>
<organism evidence="2">
    <name type="scientific">Brachypodium distachyon</name>
    <name type="common">Purple false brome</name>
    <name type="synonym">Trachynia distachya</name>
    <dbReference type="NCBI Taxonomy" id="15368"/>
    <lineage>
        <taxon>Eukaryota</taxon>
        <taxon>Viridiplantae</taxon>
        <taxon>Streptophyta</taxon>
        <taxon>Embryophyta</taxon>
        <taxon>Tracheophyta</taxon>
        <taxon>Spermatophyta</taxon>
        <taxon>Magnoliopsida</taxon>
        <taxon>Liliopsida</taxon>
        <taxon>Poales</taxon>
        <taxon>Poaceae</taxon>
        <taxon>BOP clade</taxon>
        <taxon>Pooideae</taxon>
        <taxon>Stipodae</taxon>
        <taxon>Brachypodieae</taxon>
        <taxon>Brachypodium</taxon>
    </lineage>
</organism>
<evidence type="ECO:0000313" key="3">
    <source>
        <dbReference type="EnsemblPlants" id="KQJ97692"/>
    </source>
</evidence>
<dbReference type="PANTHER" id="PTHR33063:SF16">
    <property type="entry name" value="OS02G0241300 PROTEIN"/>
    <property type="match status" value="1"/>
</dbReference>
<reference evidence="2 3" key="1">
    <citation type="journal article" date="2010" name="Nature">
        <title>Genome sequencing and analysis of the model grass Brachypodium distachyon.</title>
        <authorList>
            <consortium name="International Brachypodium Initiative"/>
        </authorList>
    </citation>
    <scope>NUCLEOTIDE SEQUENCE [LARGE SCALE GENOMIC DNA]</scope>
    <source>
        <strain evidence="2 3">Bd21</strain>
    </source>
</reference>
<protein>
    <submittedName>
        <fullName evidence="2 3">Uncharacterized protein</fullName>
    </submittedName>
</protein>
<evidence type="ECO:0000313" key="4">
    <source>
        <dbReference type="Proteomes" id="UP000008810"/>
    </source>
</evidence>
<reference evidence="3" key="3">
    <citation type="submission" date="2018-08" db="UniProtKB">
        <authorList>
            <consortium name="EnsemblPlants"/>
        </authorList>
    </citation>
    <scope>IDENTIFICATION</scope>
    <source>
        <strain evidence="3">cv. Bd21</strain>
    </source>
</reference>
<dbReference type="PANTHER" id="PTHR33063">
    <property type="entry name" value="OS02G0583500 PROTEIN"/>
    <property type="match status" value="1"/>
</dbReference>
<feature type="compositionally biased region" description="Polar residues" evidence="1">
    <location>
        <begin position="440"/>
        <end position="451"/>
    </location>
</feature>
<feature type="compositionally biased region" description="Polar residues" evidence="1">
    <location>
        <begin position="126"/>
        <end position="154"/>
    </location>
</feature>
<reference evidence="2" key="2">
    <citation type="submission" date="2017-06" db="EMBL/GenBank/DDBJ databases">
        <title>WGS assembly of Brachypodium distachyon.</title>
        <authorList>
            <consortium name="The International Brachypodium Initiative"/>
            <person name="Lucas S."/>
            <person name="Harmon-Smith M."/>
            <person name="Lail K."/>
            <person name="Tice H."/>
            <person name="Grimwood J."/>
            <person name="Bruce D."/>
            <person name="Barry K."/>
            <person name="Shu S."/>
            <person name="Lindquist E."/>
            <person name="Wang M."/>
            <person name="Pitluck S."/>
            <person name="Vogel J.P."/>
            <person name="Garvin D.F."/>
            <person name="Mockler T.C."/>
            <person name="Schmutz J."/>
            <person name="Rokhsar D."/>
            <person name="Bevan M.W."/>
        </authorList>
    </citation>
    <scope>NUCLEOTIDE SEQUENCE</scope>
    <source>
        <strain evidence="2">Bd21</strain>
    </source>
</reference>
<feature type="compositionally biased region" description="Low complexity" evidence="1">
    <location>
        <begin position="88"/>
        <end position="109"/>
    </location>
</feature>
<keyword evidence="4" id="KW-1185">Reference proteome</keyword>
<sequence>MRQNNILMASRGIPTLPEITKLARSIVYGTPRHADVQEDSTDQSSNYDPTDDEEHSNEEDEPNADARPRAKVKAKSSRLPPHTKRNISKSTATHTSTRSTRSTLKLLLTNPTSQTEAPPHQPRPSPASTSHIDPCNSRGSNSPVGTPANDSQGISDDIVPATTEDSQPIVLNKKRGRRRETMGHGLQDYSRRNGGAKMHIEFKEGKSRPPDPNQASKLSSECGIHIRKNMPLVRHWKEYKDKELKNVVPNAIKSVANKFDMDKDSELAQDVCTRIIQKGVRNHRYKLKRDYFTKRLCAKNKQNREGVRQHQCTGSRSYVAHLTFCKAKYNNEEPDVVDFYKESHTKKDGSMSANTAAAHSAMQAKQMECQSDGATSKSDTQIVAEVLRETSSSSTFLANLGFPASLRRPPTASARKIQELQERLHTQERDAGEAQERQQEQFSSRLQTQQMEIEDLRRRQQEELEEIRKKHQEEIENMKNSQQEKNGALEKKQQEMDAVMGYLLRQQAQASATSSAIPNP</sequence>
<dbReference type="EMBL" id="CM000882">
    <property type="protein sequence ID" value="KQJ97692.2"/>
    <property type="molecule type" value="Genomic_DNA"/>
</dbReference>
<dbReference type="EnsemblPlants" id="KQJ97692">
    <property type="protein sequence ID" value="KQJ97692"/>
    <property type="gene ID" value="BRADI_3g32922v3"/>
</dbReference>
<feature type="compositionally biased region" description="Basic residues" evidence="1">
    <location>
        <begin position="69"/>
        <end position="87"/>
    </location>
</feature>
<feature type="region of interest" description="Disordered" evidence="1">
    <location>
        <begin position="355"/>
        <end position="376"/>
    </location>
</feature>
<dbReference type="FunCoup" id="A0A0Q3FI12">
    <property type="interactions" value="150"/>
</dbReference>
<feature type="compositionally biased region" description="Acidic residues" evidence="1">
    <location>
        <begin position="49"/>
        <end position="63"/>
    </location>
</feature>
<name>A0A0Q3FI12_BRADI</name>
<dbReference type="Gramene" id="KQJ97692">
    <property type="protein sequence ID" value="KQJ97692"/>
    <property type="gene ID" value="BRADI_3g32922v3"/>
</dbReference>
<evidence type="ECO:0000256" key="1">
    <source>
        <dbReference type="SAM" id="MobiDB-lite"/>
    </source>
</evidence>
<dbReference type="Proteomes" id="UP000008810">
    <property type="component" value="Chromosome 3"/>
</dbReference>
<feature type="compositionally biased region" description="Basic and acidic residues" evidence="1">
    <location>
        <begin position="454"/>
        <end position="477"/>
    </location>
</feature>
<feature type="compositionally biased region" description="Basic and acidic residues" evidence="1">
    <location>
        <begin position="426"/>
        <end position="439"/>
    </location>
</feature>
<accession>A0A0Q3FI12</accession>
<dbReference type="AlphaFoldDB" id="A0A0Q3FI12"/>
<dbReference type="InParanoid" id="A0A0Q3FI12"/>
<feature type="region of interest" description="Disordered" evidence="1">
    <location>
        <begin position="30"/>
        <end position="169"/>
    </location>
</feature>